<protein>
    <submittedName>
        <fullName evidence="3">Uncharacterized protein</fullName>
    </submittedName>
</protein>
<evidence type="ECO:0000313" key="5">
    <source>
        <dbReference type="Proteomes" id="UP000517765"/>
    </source>
</evidence>
<dbReference type="Proteomes" id="UP000517765">
    <property type="component" value="Unassembled WGS sequence"/>
</dbReference>
<keyword evidence="4" id="KW-1185">Reference proteome</keyword>
<feature type="signal peptide" evidence="1">
    <location>
        <begin position="1"/>
        <end position="34"/>
    </location>
</feature>
<dbReference type="Proteomes" id="UP000320857">
    <property type="component" value="Unassembled WGS sequence"/>
</dbReference>
<dbReference type="EMBL" id="VJYK02000108">
    <property type="protein sequence ID" value="MQS02704.1"/>
    <property type="molecule type" value="Genomic_DNA"/>
</dbReference>
<reference evidence="2" key="3">
    <citation type="journal article" name="Syst. Appl. Microbiol.">
        <title>Streptomyces alkaliterrae sp. nov., isolated from an alkaline soil, and emended descriptions of Streptomyces alkaliphilus, Streptomyces calidiresistens and Streptomyces durbertensis.</title>
        <authorList>
            <person name="Swiecimska M."/>
            <person name="Golinska P."/>
            <person name="Nouioui I."/>
            <person name="Wypij M."/>
            <person name="Rai M."/>
            <person name="Sangal V."/>
            <person name="Goodfellow M."/>
        </authorList>
    </citation>
    <scope>NUCLEOTIDE SEQUENCE</scope>
    <source>
        <strain evidence="2">OF8</strain>
    </source>
</reference>
<reference evidence="3 4" key="1">
    <citation type="submission" date="2019-10" db="EMBL/GenBank/DDBJ databases">
        <title>Streptomyces sp. nov., a novel actinobacterium isolated from alkaline environment.</title>
        <authorList>
            <person name="Golinska P."/>
        </authorList>
    </citation>
    <scope>NUCLEOTIDE SEQUENCE [LARGE SCALE GENOMIC DNA]</scope>
    <source>
        <strain evidence="3 4">OF1</strain>
    </source>
</reference>
<dbReference type="AlphaFoldDB" id="A0A5P0YQW2"/>
<name>A0A5P0YQW2_9ACTN</name>
<feature type="chain" id="PRO_5033496236" evidence="1">
    <location>
        <begin position="35"/>
        <end position="116"/>
    </location>
</feature>
<dbReference type="RefSeq" id="WP_143648157.1">
    <property type="nucleotide sequence ID" value="NZ_JABJXA010000031.1"/>
</dbReference>
<sequence length="116" mass="12478">MSSVKGKQRRVIRNRALVSLAALAAATLTSPAAAKGSTGGEGEDSMGTLARSCPYRVIVSEAPTYGSAYATFVNGVMIRGTVFRADPDSLENKRIRIRPYRWVSRLQVSQDGQCAQ</sequence>
<proteinExistence type="predicted"/>
<evidence type="ECO:0000313" key="3">
    <source>
        <dbReference type="EMBL" id="MQS02704.1"/>
    </source>
</evidence>
<accession>A0A5P0YQW2</accession>
<evidence type="ECO:0000313" key="4">
    <source>
        <dbReference type="Proteomes" id="UP000320857"/>
    </source>
</evidence>
<dbReference type="EMBL" id="JABJXA010000031">
    <property type="protein sequence ID" value="MBB1258711.1"/>
    <property type="molecule type" value="Genomic_DNA"/>
</dbReference>
<keyword evidence="1" id="KW-0732">Signal</keyword>
<comment type="caution">
    <text evidence="3">The sequence shown here is derived from an EMBL/GenBank/DDBJ whole genome shotgun (WGS) entry which is preliminary data.</text>
</comment>
<organism evidence="3 4">
    <name type="scientific">Streptomyces alkaliterrae</name>
    <dbReference type="NCBI Taxonomy" id="2213162"/>
    <lineage>
        <taxon>Bacteria</taxon>
        <taxon>Bacillati</taxon>
        <taxon>Actinomycetota</taxon>
        <taxon>Actinomycetes</taxon>
        <taxon>Kitasatosporales</taxon>
        <taxon>Streptomycetaceae</taxon>
        <taxon>Streptomyces</taxon>
    </lineage>
</organism>
<gene>
    <name evidence="3" type="ORF">FNX44_012640</name>
    <name evidence="2" type="ORF">H3147_07690</name>
</gene>
<evidence type="ECO:0000313" key="2">
    <source>
        <dbReference type="EMBL" id="MBB1258711.1"/>
    </source>
</evidence>
<evidence type="ECO:0000256" key="1">
    <source>
        <dbReference type="SAM" id="SignalP"/>
    </source>
</evidence>
<reference evidence="5" key="2">
    <citation type="submission" date="2020-05" db="EMBL/GenBank/DDBJ databases">
        <title>Classification of alakaliphilic streptomycetes isolated from an alkaline soil next to Lonar Crater, India and a proposal for the recognition of Streptomyces alkaliterrae sp. nov.</title>
        <authorList>
            <person name="Golinska P."/>
        </authorList>
    </citation>
    <scope>NUCLEOTIDE SEQUENCE [LARGE SCALE GENOMIC DNA]</scope>
    <source>
        <strain evidence="5">OF8</strain>
    </source>
</reference>